<dbReference type="Proteomes" id="UP001157161">
    <property type="component" value="Unassembled WGS sequence"/>
</dbReference>
<evidence type="ECO:0000256" key="1">
    <source>
        <dbReference type="SAM" id="Phobius"/>
    </source>
</evidence>
<name>A0AA38CU52_9MICO</name>
<accession>A0AA38CU52</accession>
<dbReference type="RefSeq" id="WP_284251849.1">
    <property type="nucleotide sequence ID" value="NZ_BSUM01000001.1"/>
</dbReference>
<evidence type="ECO:0000313" key="2">
    <source>
        <dbReference type="EMBL" id="GMA33176.1"/>
    </source>
</evidence>
<evidence type="ECO:0000313" key="3">
    <source>
        <dbReference type="Proteomes" id="UP001157161"/>
    </source>
</evidence>
<proteinExistence type="predicted"/>
<feature type="transmembrane region" description="Helical" evidence="1">
    <location>
        <begin position="146"/>
        <end position="170"/>
    </location>
</feature>
<comment type="caution">
    <text evidence="2">The sequence shown here is derived from an EMBL/GenBank/DDBJ whole genome shotgun (WGS) entry which is preliminary data.</text>
</comment>
<keyword evidence="1" id="KW-0472">Membrane</keyword>
<dbReference type="EMBL" id="BSUM01000001">
    <property type="protein sequence ID" value="GMA33176.1"/>
    <property type="molecule type" value="Genomic_DNA"/>
</dbReference>
<reference evidence="2" key="1">
    <citation type="journal article" date="2014" name="Int. J. Syst. Evol. Microbiol.">
        <title>Complete genome sequence of Corynebacterium casei LMG S-19264T (=DSM 44701T), isolated from a smear-ripened cheese.</title>
        <authorList>
            <consortium name="US DOE Joint Genome Institute (JGI-PGF)"/>
            <person name="Walter F."/>
            <person name="Albersmeier A."/>
            <person name="Kalinowski J."/>
            <person name="Ruckert C."/>
        </authorList>
    </citation>
    <scope>NUCLEOTIDE SEQUENCE</scope>
    <source>
        <strain evidence="2">NBRC 112290</strain>
    </source>
</reference>
<keyword evidence="1" id="KW-1133">Transmembrane helix</keyword>
<reference evidence="2" key="2">
    <citation type="submission" date="2023-02" db="EMBL/GenBank/DDBJ databases">
        <authorList>
            <person name="Sun Q."/>
            <person name="Mori K."/>
        </authorList>
    </citation>
    <scope>NUCLEOTIDE SEQUENCE</scope>
    <source>
        <strain evidence="2">NBRC 112290</strain>
    </source>
</reference>
<sequence length="179" mass="17982">MSTAADPAQETTVTPSSRTPTIAGAILLVLGLLTLVGAAGLVLGAGFRLAPASAFDAEMTVELEAGEHAVYVTPSDRWSDVECTGALDGEALQLRPDMTLQDVALPRRWDARGSFSLDAPATLTLTCAGPVGGGEFTVGPAVSLPALLGAAFLGVVGLAAVVGGVVGLVVGARRRRSAS</sequence>
<keyword evidence="1" id="KW-0812">Transmembrane</keyword>
<protein>
    <submittedName>
        <fullName evidence="2">Uncharacterized protein</fullName>
    </submittedName>
</protein>
<gene>
    <name evidence="2" type="ORF">GCM10025875_31680</name>
</gene>
<organism evidence="2 3">
    <name type="scientific">Litorihabitans aurantiacus</name>
    <dbReference type="NCBI Taxonomy" id="1930061"/>
    <lineage>
        <taxon>Bacteria</taxon>
        <taxon>Bacillati</taxon>
        <taxon>Actinomycetota</taxon>
        <taxon>Actinomycetes</taxon>
        <taxon>Micrococcales</taxon>
        <taxon>Beutenbergiaceae</taxon>
        <taxon>Litorihabitans</taxon>
    </lineage>
</organism>
<dbReference type="AlphaFoldDB" id="A0AA38CU52"/>
<feature type="transmembrane region" description="Helical" evidence="1">
    <location>
        <begin position="25"/>
        <end position="47"/>
    </location>
</feature>
<keyword evidence="3" id="KW-1185">Reference proteome</keyword>